<keyword evidence="4" id="KW-1185">Reference proteome</keyword>
<accession>A0A670K922</accession>
<dbReference type="SMART" id="SM00131">
    <property type="entry name" value="KU"/>
    <property type="match status" value="1"/>
</dbReference>
<evidence type="ECO:0000259" key="2">
    <source>
        <dbReference type="PROSITE" id="PS50279"/>
    </source>
</evidence>
<dbReference type="GO" id="GO:0005615">
    <property type="term" value="C:extracellular space"/>
    <property type="evidence" value="ECO:0007669"/>
    <property type="project" value="TreeGrafter"/>
</dbReference>
<evidence type="ECO:0000313" key="4">
    <source>
        <dbReference type="Proteomes" id="UP000472272"/>
    </source>
</evidence>
<dbReference type="InterPro" id="IPR050098">
    <property type="entry name" value="TFPI/VKTCI-like"/>
</dbReference>
<dbReference type="PANTHER" id="PTHR10083">
    <property type="entry name" value="KUNITZ-TYPE PROTEASE INHIBITOR-RELATED"/>
    <property type="match status" value="1"/>
</dbReference>
<dbReference type="InterPro" id="IPR036880">
    <property type="entry name" value="Kunitz_BPTI_sf"/>
</dbReference>
<dbReference type="GeneTree" id="ENSGT00940000168743"/>
<protein>
    <recommendedName>
        <fullName evidence="2">BPTI/Kunitz inhibitor domain-containing protein</fullName>
    </recommendedName>
</protein>
<dbReference type="PANTHER" id="PTHR10083:SF374">
    <property type="entry name" value="BPTI_KUNITZ INHIBITOR DOMAIN-CONTAINING PROTEIN"/>
    <property type="match status" value="1"/>
</dbReference>
<reference evidence="3 4" key="1">
    <citation type="journal article" date="2019" name="Proc. Natl. Acad. Sci. U.S.A.">
        <title>Regulatory changes in pterin and carotenoid genes underlie balanced color polymorphisms in the wall lizard.</title>
        <authorList>
            <person name="Andrade P."/>
            <person name="Pinho C."/>
            <person name="Perez I de Lanuza G."/>
            <person name="Afonso S."/>
            <person name="Brejcha J."/>
            <person name="Rubin C.J."/>
            <person name="Wallerman O."/>
            <person name="Pereira P."/>
            <person name="Sabatino S.J."/>
            <person name="Bellati A."/>
            <person name="Pellitteri-Rosa D."/>
            <person name="Bosakova Z."/>
            <person name="Bunikis I."/>
            <person name="Carretero M.A."/>
            <person name="Feiner N."/>
            <person name="Marsik P."/>
            <person name="Pauperio F."/>
            <person name="Salvi D."/>
            <person name="Soler L."/>
            <person name="While G.M."/>
            <person name="Uller T."/>
            <person name="Font E."/>
            <person name="Andersson L."/>
            <person name="Carneiro M."/>
        </authorList>
    </citation>
    <scope>NUCLEOTIDE SEQUENCE</scope>
</reference>
<dbReference type="AlphaFoldDB" id="A0A670K922"/>
<dbReference type="Ensembl" id="ENSPMRT00000035306.1">
    <property type="protein sequence ID" value="ENSPMRP00000033281.1"/>
    <property type="gene ID" value="ENSPMRG00000021576.1"/>
</dbReference>
<proteinExistence type="predicted"/>
<reference evidence="3" key="2">
    <citation type="submission" date="2025-08" db="UniProtKB">
        <authorList>
            <consortium name="Ensembl"/>
        </authorList>
    </citation>
    <scope>IDENTIFICATION</scope>
</reference>
<keyword evidence="1" id="KW-1015">Disulfide bond</keyword>
<organism evidence="3 4">
    <name type="scientific">Podarcis muralis</name>
    <name type="common">Wall lizard</name>
    <name type="synonym">Lacerta muralis</name>
    <dbReference type="NCBI Taxonomy" id="64176"/>
    <lineage>
        <taxon>Eukaryota</taxon>
        <taxon>Metazoa</taxon>
        <taxon>Chordata</taxon>
        <taxon>Craniata</taxon>
        <taxon>Vertebrata</taxon>
        <taxon>Euteleostomi</taxon>
        <taxon>Lepidosauria</taxon>
        <taxon>Squamata</taxon>
        <taxon>Bifurcata</taxon>
        <taxon>Unidentata</taxon>
        <taxon>Episquamata</taxon>
        <taxon>Laterata</taxon>
        <taxon>Lacertibaenia</taxon>
        <taxon>Lacertidae</taxon>
        <taxon>Podarcis</taxon>
    </lineage>
</organism>
<feature type="domain" description="BPTI/Kunitz inhibitor" evidence="2">
    <location>
        <begin position="41"/>
        <end position="79"/>
    </location>
</feature>
<evidence type="ECO:0000313" key="3">
    <source>
        <dbReference type="Ensembl" id="ENSPMRP00000033281.1"/>
    </source>
</evidence>
<dbReference type="InterPro" id="IPR002223">
    <property type="entry name" value="Kunitz_BPTI"/>
</dbReference>
<dbReference type="PROSITE" id="PS50279">
    <property type="entry name" value="BPTI_KUNITZ_2"/>
    <property type="match status" value="1"/>
</dbReference>
<sequence>MPINLKYCVQCLHFTWGRGLATQQVLDSQMSHLQTERPAKCKLRPRYGRCLSVYRNFYFDTVSGRCMTFIYSGCGGNNNFISYLEWHLGQMGVFLNVL</sequence>
<dbReference type="GO" id="GO:0004867">
    <property type="term" value="F:serine-type endopeptidase inhibitor activity"/>
    <property type="evidence" value="ECO:0007669"/>
    <property type="project" value="InterPro"/>
</dbReference>
<name>A0A670K922_PODMU</name>
<dbReference type="Proteomes" id="UP000472272">
    <property type="component" value="Chromosome 15"/>
</dbReference>
<reference evidence="3" key="3">
    <citation type="submission" date="2025-09" db="UniProtKB">
        <authorList>
            <consortium name="Ensembl"/>
        </authorList>
    </citation>
    <scope>IDENTIFICATION</scope>
</reference>
<evidence type="ECO:0000256" key="1">
    <source>
        <dbReference type="ARBA" id="ARBA00023157"/>
    </source>
</evidence>
<dbReference type="SUPFAM" id="SSF57362">
    <property type="entry name" value="BPTI-like"/>
    <property type="match status" value="1"/>
</dbReference>
<dbReference type="Pfam" id="PF00014">
    <property type="entry name" value="Kunitz_BPTI"/>
    <property type="match status" value="1"/>
</dbReference>
<dbReference type="Gene3D" id="4.10.410.10">
    <property type="entry name" value="Pancreatic trypsin inhibitor Kunitz domain"/>
    <property type="match status" value="1"/>
</dbReference>
<dbReference type="CDD" id="cd00109">
    <property type="entry name" value="Kunitz-type"/>
    <property type="match status" value="1"/>
</dbReference>